<comment type="caution">
    <text evidence="1">The sequence shown here is derived from an EMBL/GenBank/DDBJ whole genome shotgun (WGS) entry which is preliminary data.</text>
</comment>
<dbReference type="AlphaFoldDB" id="A0A9D3PLV9"/>
<dbReference type="EMBL" id="JAFDVH010000015">
    <property type="protein sequence ID" value="KAG7463419.1"/>
    <property type="molecule type" value="Genomic_DNA"/>
</dbReference>
<evidence type="ECO:0000313" key="2">
    <source>
        <dbReference type="Proteomes" id="UP001046870"/>
    </source>
</evidence>
<reference evidence="1" key="1">
    <citation type="submission" date="2021-01" db="EMBL/GenBank/DDBJ databases">
        <authorList>
            <person name="Zahm M."/>
            <person name="Roques C."/>
            <person name="Cabau C."/>
            <person name="Klopp C."/>
            <person name="Donnadieu C."/>
            <person name="Jouanno E."/>
            <person name="Lampietro C."/>
            <person name="Louis A."/>
            <person name="Herpin A."/>
            <person name="Echchiki A."/>
            <person name="Berthelot C."/>
            <person name="Parey E."/>
            <person name="Roest-Crollius H."/>
            <person name="Braasch I."/>
            <person name="Postlethwait J."/>
            <person name="Bobe J."/>
            <person name="Montfort J."/>
            <person name="Bouchez O."/>
            <person name="Begum T."/>
            <person name="Mejri S."/>
            <person name="Adams A."/>
            <person name="Chen W.-J."/>
            <person name="Guiguen Y."/>
        </authorList>
    </citation>
    <scope>NUCLEOTIDE SEQUENCE</scope>
    <source>
        <strain evidence="1">YG-15Mar2019-1</strain>
        <tissue evidence="1">Brain</tissue>
    </source>
</reference>
<accession>A0A9D3PLV9</accession>
<dbReference type="Proteomes" id="UP001046870">
    <property type="component" value="Chromosome 15"/>
</dbReference>
<keyword evidence="2" id="KW-1185">Reference proteome</keyword>
<sequence length="86" mass="9227">MNTCRFPGYTGNMPMQVWSCPPSPTWTEAGPSGCGRGQPLRRGVTTAYTGSPASVYPFRGEICTTSGILMLRAVFSGVICTTRNTM</sequence>
<proteinExistence type="predicted"/>
<name>A0A9D3PLV9_MEGAT</name>
<organism evidence="1 2">
    <name type="scientific">Megalops atlanticus</name>
    <name type="common">Tarpon</name>
    <name type="synonym">Clupea gigantea</name>
    <dbReference type="NCBI Taxonomy" id="7932"/>
    <lineage>
        <taxon>Eukaryota</taxon>
        <taxon>Metazoa</taxon>
        <taxon>Chordata</taxon>
        <taxon>Craniata</taxon>
        <taxon>Vertebrata</taxon>
        <taxon>Euteleostomi</taxon>
        <taxon>Actinopterygii</taxon>
        <taxon>Neopterygii</taxon>
        <taxon>Teleostei</taxon>
        <taxon>Elopiformes</taxon>
        <taxon>Megalopidae</taxon>
        <taxon>Megalops</taxon>
    </lineage>
</organism>
<evidence type="ECO:0000313" key="1">
    <source>
        <dbReference type="EMBL" id="KAG7463419.1"/>
    </source>
</evidence>
<protein>
    <submittedName>
        <fullName evidence="1">Uncharacterized protein</fullName>
    </submittedName>
</protein>
<gene>
    <name evidence="1" type="ORF">MATL_G00176400</name>
</gene>